<protein>
    <submittedName>
        <fullName evidence="2">Uncharacterized protein</fullName>
    </submittedName>
</protein>
<dbReference type="EMBL" id="BAABME010013341">
    <property type="protein sequence ID" value="GAA0186065.1"/>
    <property type="molecule type" value="Genomic_DNA"/>
</dbReference>
<comment type="caution">
    <text evidence="2">The sequence shown here is derived from an EMBL/GenBank/DDBJ whole genome shotgun (WGS) entry which is preliminary data.</text>
</comment>
<evidence type="ECO:0000313" key="3">
    <source>
        <dbReference type="Proteomes" id="UP001454036"/>
    </source>
</evidence>
<proteinExistence type="predicted"/>
<keyword evidence="3" id="KW-1185">Reference proteome</keyword>
<evidence type="ECO:0000256" key="1">
    <source>
        <dbReference type="SAM" id="MobiDB-lite"/>
    </source>
</evidence>
<accession>A0AAV3RZV4</accession>
<reference evidence="2 3" key="1">
    <citation type="submission" date="2024-01" db="EMBL/GenBank/DDBJ databases">
        <title>The complete chloroplast genome sequence of Lithospermum erythrorhizon: insights into the phylogenetic relationship among Boraginaceae species and the maternal lineages of purple gromwells.</title>
        <authorList>
            <person name="Okada T."/>
            <person name="Watanabe K."/>
        </authorList>
    </citation>
    <scope>NUCLEOTIDE SEQUENCE [LARGE SCALE GENOMIC DNA]</scope>
</reference>
<gene>
    <name evidence="2" type="ORF">LIER_33353</name>
</gene>
<dbReference type="Proteomes" id="UP001454036">
    <property type="component" value="Unassembled WGS sequence"/>
</dbReference>
<sequence>MKFQSPIGQWHRSDDNEEGCPGNSLGEGPPSRAVQYGQPGGHHVSLPKPSSGLGLTEKAPRGAPWFASGGPSYQQTRPWKKKQPGKWEKEKGSTKSRMGIRASWAALSREDLGAMRATTGLPREGGEEEGEAIFTPPADLDLLTGGESLSLAVRLDRAMKKCHVFLGKCGRREVVKECG</sequence>
<dbReference type="AlphaFoldDB" id="A0AAV3RZV4"/>
<name>A0AAV3RZV4_LITER</name>
<feature type="region of interest" description="Disordered" evidence="1">
    <location>
        <begin position="1"/>
        <end position="99"/>
    </location>
</feature>
<evidence type="ECO:0000313" key="2">
    <source>
        <dbReference type="EMBL" id="GAA0186065.1"/>
    </source>
</evidence>
<organism evidence="2 3">
    <name type="scientific">Lithospermum erythrorhizon</name>
    <name type="common">Purple gromwell</name>
    <name type="synonym">Lithospermum officinale var. erythrorhizon</name>
    <dbReference type="NCBI Taxonomy" id="34254"/>
    <lineage>
        <taxon>Eukaryota</taxon>
        <taxon>Viridiplantae</taxon>
        <taxon>Streptophyta</taxon>
        <taxon>Embryophyta</taxon>
        <taxon>Tracheophyta</taxon>
        <taxon>Spermatophyta</taxon>
        <taxon>Magnoliopsida</taxon>
        <taxon>eudicotyledons</taxon>
        <taxon>Gunneridae</taxon>
        <taxon>Pentapetalae</taxon>
        <taxon>asterids</taxon>
        <taxon>lamiids</taxon>
        <taxon>Boraginales</taxon>
        <taxon>Boraginaceae</taxon>
        <taxon>Boraginoideae</taxon>
        <taxon>Lithospermeae</taxon>
        <taxon>Lithospermum</taxon>
    </lineage>
</organism>